<feature type="transmembrane region" description="Helical" evidence="8">
    <location>
        <begin position="119"/>
        <end position="139"/>
    </location>
</feature>
<gene>
    <name evidence="9" type="ORF">PILCRDRAFT_814599</name>
</gene>
<dbReference type="EMBL" id="KN832978">
    <property type="protein sequence ID" value="KIM87902.1"/>
    <property type="molecule type" value="Genomic_DNA"/>
</dbReference>
<evidence type="ECO:0000256" key="2">
    <source>
        <dbReference type="ARBA" id="ARBA00022692"/>
    </source>
</evidence>
<dbReference type="PANTHER" id="PTHR47567:SF1">
    <property type="entry name" value="NAD-DEPENDENT EPIMERASE_DEHYDRATASE DOMAIN-CONTAINING PROTEIN"/>
    <property type="match status" value="1"/>
</dbReference>
<organism evidence="9 10">
    <name type="scientific">Piloderma croceum (strain F 1598)</name>
    <dbReference type="NCBI Taxonomy" id="765440"/>
    <lineage>
        <taxon>Eukaryota</taxon>
        <taxon>Fungi</taxon>
        <taxon>Dikarya</taxon>
        <taxon>Basidiomycota</taxon>
        <taxon>Agaricomycotina</taxon>
        <taxon>Agaricomycetes</taxon>
        <taxon>Agaricomycetidae</taxon>
        <taxon>Atheliales</taxon>
        <taxon>Atheliaceae</taxon>
        <taxon>Piloderma</taxon>
    </lineage>
</organism>
<evidence type="ECO:0000256" key="5">
    <source>
        <dbReference type="PROSITE-ProRule" id="PRU00282"/>
    </source>
</evidence>
<evidence type="ECO:0000256" key="8">
    <source>
        <dbReference type="SAM" id="Phobius"/>
    </source>
</evidence>
<proteinExistence type="inferred from homology"/>
<reference evidence="9 10" key="1">
    <citation type="submission" date="2014-04" db="EMBL/GenBank/DDBJ databases">
        <authorList>
            <consortium name="DOE Joint Genome Institute"/>
            <person name="Kuo A."/>
            <person name="Tarkka M."/>
            <person name="Buscot F."/>
            <person name="Kohler A."/>
            <person name="Nagy L.G."/>
            <person name="Floudas D."/>
            <person name="Copeland A."/>
            <person name="Barry K.W."/>
            <person name="Cichocki N."/>
            <person name="Veneault-Fourrey C."/>
            <person name="LaButti K."/>
            <person name="Lindquist E.A."/>
            <person name="Lipzen A."/>
            <person name="Lundell T."/>
            <person name="Morin E."/>
            <person name="Murat C."/>
            <person name="Sun H."/>
            <person name="Tunlid A."/>
            <person name="Henrissat B."/>
            <person name="Grigoriev I.V."/>
            <person name="Hibbett D.S."/>
            <person name="Martin F."/>
            <person name="Nordberg H.P."/>
            <person name="Cantor M.N."/>
            <person name="Hua S.X."/>
        </authorList>
    </citation>
    <scope>NUCLEOTIDE SEQUENCE [LARGE SCALE GENOMIC DNA]</scope>
    <source>
        <strain evidence="9 10">F 1598</strain>
    </source>
</reference>
<keyword evidence="2 5" id="KW-0812">Transmembrane</keyword>
<evidence type="ECO:0000256" key="7">
    <source>
        <dbReference type="SAM" id="MobiDB-lite"/>
    </source>
</evidence>
<dbReference type="AlphaFoldDB" id="A0A0C3CDU9"/>
<evidence type="ECO:0008006" key="11">
    <source>
        <dbReference type="Google" id="ProtNLM"/>
    </source>
</evidence>
<dbReference type="Pfam" id="PF00153">
    <property type="entry name" value="Mito_carr"/>
    <property type="match status" value="2"/>
</dbReference>
<evidence type="ECO:0000256" key="6">
    <source>
        <dbReference type="RuleBase" id="RU000488"/>
    </source>
</evidence>
<comment type="subcellular location">
    <subcellularLocation>
        <location evidence="1">Membrane</location>
        <topology evidence="1">Multi-pass membrane protein</topology>
    </subcellularLocation>
</comment>
<keyword evidence="6" id="KW-0813">Transport</keyword>
<evidence type="ECO:0000256" key="4">
    <source>
        <dbReference type="ARBA" id="ARBA00023136"/>
    </source>
</evidence>
<dbReference type="Gene3D" id="1.50.40.10">
    <property type="entry name" value="Mitochondrial carrier domain"/>
    <property type="match status" value="1"/>
</dbReference>
<keyword evidence="10" id="KW-1185">Reference proteome</keyword>
<feature type="transmembrane region" description="Helical" evidence="8">
    <location>
        <begin position="358"/>
        <end position="379"/>
    </location>
</feature>
<comment type="similarity">
    <text evidence="6">Belongs to the mitochondrial carrier (TC 2.A.29) family.</text>
</comment>
<dbReference type="InParanoid" id="A0A0C3CDU9"/>
<feature type="transmembrane region" description="Helical" evidence="8">
    <location>
        <begin position="254"/>
        <end position="279"/>
    </location>
</feature>
<evidence type="ECO:0000313" key="9">
    <source>
        <dbReference type="EMBL" id="KIM87902.1"/>
    </source>
</evidence>
<keyword evidence="3 8" id="KW-1133">Transmembrane helix</keyword>
<reference evidence="10" key="2">
    <citation type="submission" date="2015-01" db="EMBL/GenBank/DDBJ databases">
        <title>Evolutionary Origins and Diversification of the Mycorrhizal Mutualists.</title>
        <authorList>
            <consortium name="DOE Joint Genome Institute"/>
            <consortium name="Mycorrhizal Genomics Consortium"/>
            <person name="Kohler A."/>
            <person name="Kuo A."/>
            <person name="Nagy L.G."/>
            <person name="Floudas D."/>
            <person name="Copeland A."/>
            <person name="Barry K.W."/>
            <person name="Cichocki N."/>
            <person name="Veneault-Fourrey C."/>
            <person name="LaButti K."/>
            <person name="Lindquist E.A."/>
            <person name="Lipzen A."/>
            <person name="Lundell T."/>
            <person name="Morin E."/>
            <person name="Murat C."/>
            <person name="Riley R."/>
            <person name="Ohm R."/>
            <person name="Sun H."/>
            <person name="Tunlid A."/>
            <person name="Henrissat B."/>
            <person name="Grigoriev I.V."/>
            <person name="Hibbett D.S."/>
            <person name="Martin F."/>
        </authorList>
    </citation>
    <scope>NUCLEOTIDE SEQUENCE [LARGE SCALE GENOMIC DNA]</scope>
    <source>
        <strain evidence="10">F 1598</strain>
    </source>
</reference>
<dbReference type="HOGENOM" id="CLU_043560_0_0_1"/>
<sequence>MSAGIVDSRPSNHEGTEQEPLLSKARSYDDRGLEAGNDGLRAGDDREGDLDVTQDDIGQTLLADPKPEPTRWTALNITFYVLLAGFGVFLLVIIIKGFADAKDPSDVDFDLGKALKSALGGGLSGAAAMVLQVLTLMPIRTIMNYQYRYGTSTTQATKTLYNDGGLRRYYQGMLAALLQGPIARFGDTAANAGILALLQSNVYMKKLPALVKTVFASLAAAAFRMILTPIDTVKTTMQTQGKSGMRILRTRIRIYGVGSLWYGALATAAATFVGHYPWFGTYNYLDDTLPLPNSLGEKIVRQAFIGFCASVISDTVSNSLRVVKTYRQVNETRIGYVDAAMAVVATDGWLGLFGRGLITRYIANGLQGIMFSILWKLFLDIWNEKTS</sequence>
<evidence type="ECO:0000256" key="1">
    <source>
        <dbReference type="ARBA" id="ARBA00004141"/>
    </source>
</evidence>
<name>A0A0C3CDU9_PILCF</name>
<dbReference type="GO" id="GO:0016020">
    <property type="term" value="C:membrane"/>
    <property type="evidence" value="ECO:0007669"/>
    <property type="project" value="UniProtKB-SubCell"/>
</dbReference>
<dbReference type="InterPro" id="IPR023395">
    <property type="entry name" value="MCP_dom_sf"/>
</dbReference>
<evidence type="ECO:0000313" key="10">
    <source>
        <dbReference type="Proteomes" id="UP000054166"/>
    </source>
</evidence>
<feature type="repeat" description="Solcar" evidence="5">
    <location>
        <begin position="207"/>
        <end position="288"/>
    </location>
</feature>
<evidence type="ECO:0000256" key="3">
    <source>
        <dbReference type="ARBA" id="ARBA00022989"/>
    </source>
</evidence>
<dbReference type="InterPro" id="IPR018108">
    <property type="entry name" value="MCP_transmembrane"/>
</dbReference>
<feature type="region of interest" description="Disordered" evidence="7">
    <location>
        <begin position="1"/>
        <end position="50"/>
    </location>
</feature>
<dbReference type="Proteomes" id="UP000054166">
    <property type="component" value="Unassembled WGS sequence"/>
</dbReference>
<accession>A0A0C3CDU9</accession>
<dbReference type="PROSITE" id="PS50920">
    <property type="entry name" value="SOLCAR"/>
    <property type="match status" value="1"/>
</dbReference>
<dbReference type="OrthoDB" id="409948at2759"/>
<keyword evidence="4 5" id="KW-0472">Membrane</keyword>
<dbReference type="PANTHER" id="PTHR47567">
    <property type="entry name" value="MITOCHONDRIAL SUBSTRATE/SOLUTE CARRIER"/>
    <property type="match status" value="1"/>
</dbReference>
<dbReference type="SUPFAM" id="SSF103506">
    <property type="entry name" value="Mitochondrial carrier"/>
    <property type="match status" value="1"/>
</dbReference>
<protein>
    <recommendedName>
        <fullName evidence="11">Mitochondrial carrier</fullName>
    </recommendedName>
</protein>
<feature type="transmembrane region" description="Helical" evidence="8">
    <location>
        <begin position="77"/>
        <end position="99"/>
    </location>
</feature>